<keyword evidence="1" id="KW-0472">Membrane</keyword>
<keyword evidence="3" id="KW-1185">Reference proteome</keyword>
<reference evidence="2" key="1">
    <citation type="submission" date="2022-07" db="EMBL/GenBank/DDBJ databases">
        <title>Genome Sequence of Leucocoprinus birnbaumii.</title>
        <authorList>
            <person name="Buettner E."/>
        </authorList>
    </citation>
    <scope>NUCLEOTIDE SEQUENCE</scope>
    <source>
        <strain evidence="2">VT141</strain>
    </source>
</reference>
<sequence>MSLPITDILIAATEVRTTISITLKTDCDLFVKGWRIWVIWTASPYALYVVALYFVFYLARVGVLVAGIIIYLHGFGKNSTRKSNLDKLAAVDIAISAIQTAQQLIAFCLICGRIVLIRWRATRLMTSQSSTQFTGIVAMLTESYALSTILSASTIITTPAISKKSGSPAELILKMINHYIEPRLLLTIFSSTEYFPGEPGIGILNKS</sequence>
<evidence type="ECO:0000313" key="2">
    <source>
        <dbReference type="EMBL" id="KAJ3571446.1"/>
    </source>
</evidence>
<dbReference type="Proteomes" id="UP001213000">
    <property type="component" value="Unassembled WGS sequence"/>
</dbReference>
<evidence type="ECO:0000256" key="1">
    <source>
        <dbReference type="SAM" id="Phobius"/>
    </source>
</evidence>
<name>A0AAD5VWM8_9AGAR</name>
<gene>
    <name evidence="2" type="ORF">NP233_g3752</name>
</gene>
<feature type="transmembrane region" description="Helical" evidence="1">
    <location>
        <begin position="93"/>
        <end position="116"/>
    </location>
</feature>
<organism evidence="2 3">
    <name type="scientific">Leucocoprinus birnbaumii</name>
    <dbReference type="NCBI Taxonomy" id="56174"/>
    <lineage>
        <taxon>Eukaryota</taxon>
        <taxon>Fungi</taxon>
        <taxon>Dikarya</taxon>
        <taxon>Basidiomycota</taxon>
        <taxon>Agaricomycotina</taxon>
        <taxon>Agaricomycetes</taxon>
        <taxon>Agaricomycetidae</taxon>
        <taxon>Agaricales</taxon>
        <taxon>Agaricineae</taxon>
        <taxon>Agaricaceae</taxon>
        <taxon>Leucocoprinus</taxon>
    </lineage>
</organism>
<keyword evidence="1" id="KW-1133">Transmembrane helix</keyword>
<dbReference type="EMBL" id="JANIEX010000185">
    <property type="protein sequence ID" value="KAJ3571446.1"/>
    <property type="molecule type" value="Genomic_DNA"/>
</dbReference>
<evidence type="ECO:0000313" key="3">
    <source>
        <dbReference type="Proteomes" id="UP001213000"/>
    </source>
</evidence>
<proteinExistence type="predicted"/>
<comment type="caution">
    <text evidence="2">The sequence shown here is derived from an EMBL/GenBank/DDBJ whole genome shotgun (WGS) entry which is preliminary data.</text>
</comment>
<dbReference type="AlphaFoldDB" id="A0AAD5VWM8"/>
<protein>
    <submittedName>
        <fullName evidence="2">Uncharacterized protein</fullName>
    </submittedName>
</protein>
<keyword evidence="1" id="KW-0812">Transmembrane</keyword>
<feature type="transmembrane region" description="Helical" evidence="1">
    <location>
        <begin position="45"/>
        <end position="73"/>
    </location>
</feature>
<accession>A0AAD5VWM8</accession>